<name>A0ABR1XF75_9PEZI</name>
<feature type="signal peptide" evidence="2">
    <location>
        <begin position="1"/>
        <end position="18"/>
    </location>
</feature>
<dbReference type="Proteomes" id="UP001456524">
    <property type="component" value="Unassembled WGS sequence"/>
</dbReference>
<protein>
    <submittedName>
        <fullName evidence="3">Uncharacterized protein</fullName>
    </submittedName>
</protein>
<evidence type="ECO:0000256" key="1">
    <source>
        <dbReference type="SAM" id="MobiDB-lite"/>
    </source>
</evidence>
<comment type="caution">
    <text evidence="3">The sequence shown here is derived from an EMBL/GenBank/DDBJ whole genome shotgun (WGS) entry which is preliminary data.</text>
</comment>
<proteinExistence type="predicted"/>
<dbReference type="EMBL" id="JBBWUH010000016">
    <property type="protein sequence ID" value="KAK8151794.1"/>
    <property type="molecule type" value="Genomic_DNA"/>
</dbReference>
<reference evidence="3 4" key="1">
    <citation type="journal article" date="2022" name="G3 (Bethesda)">
        <title>Enemy or ally: a genomic approach to elucidate the lifestyle of Phyllosticta citrichinaensis.</title>
        <authorList>
            <person name="Buijs V.A."/>
            <person name="Groenewald J.Z."/>
            <person name="Haridas S."/>
            <person name="LaButti K.M."/>
            <person name="Lipzen A."/>
            <person name="Martin F.M."/>
            <person name="Barry K."/>
            <person name="Grigoriev I.V."/>
            <person name="Crous P.W."/>
            <person name="Seidl M.F."/>
        </authorList>
    </citation>
    <scope>NUCLEOTIDE SEQUENCE [LARGE SCALE GENOMIC DNA]</scope>
    <source>
        <strain evidence="3 4">CBS 129764</strain>
    </source>
</reference>
<feature type="region of interest" description="Disordered" evidence="1">
    <location>
        <begin position="42"/>
        <end position="97"/>
    </location>
</feature>
<evidence type="ECO:0000256" key="2">
    <source>
        <dbReference type="SAM" id="SignalP"/>
    </source>
</evidence>
<feature type="chain" id="PRO_5045363322" evidence="2">
    <location>
        <begin position="19"/>
        <end position="266"/>
    </location>
</feature>
<keyword evidence="2" id="KW-0732">Signal</keyword>
<feature type="compositionally biased region" description="Basic and acidic residues" evidence="1">
    <location>
        <begin position="62"/>
        <end position="78"/>
    </location>
</feature>
<evidence type="ECO:0000313" key="3">
    <source>
        <dbReference type="EMBL" id="KAK8151794.1"/>
    </source>
</evidence>
<gene>
    <name evidence="3" type="ORF">IWX90DRAFT_419305</name>
</gene>
<sequence>MRFDILFIASLLPASALAGEALGYAARKKLIASGKSAPASVSLMSTGGGEDDQGNPVSPDGRSNDRAGRRIPGNDRAKNLCGSSDFKPVPIPDDNSVKPTVDDALMLAKIVGQGSQRYTVTPDGSELVRYKSGNVSLSYSNVHQLILPVAFFGRSKRKKAGFGNEDVANLIEDSANLYSQSGYVSVQGGYVQLVNEKGLMACDDDNPYNGIQAVDVEWRIGPPSDRYPSDGSDPSVGDSKKAADPPKTPKPKSKGKGSDTGPGSKI</sequence>
<keyword evidence="4" id="KW-1185">Reference proteome</keyword>
<accession>A0ABR1XF75</accession>
<evidence type="ECO:0000313" key="4">
    <source>
        <dbReference type="Proteomes" id="UP001456524"/>
    </source>
</evidence>
<feature type="region of interest" description="Disordered" evidence="1">
    <location>
        <begin position="219"/>
        <end position="266"/>
    </location>
</feature>
<organism evidence="3 4">
    <name type="scientific">Phyllosticta citrichinensis</name>
    <dbReference type="NCBI Taxonomy" id="1130410"/>
    <lineage>
        <taxon>Eukaryota</taxon>
        <taxon>Fungi</taxon>
        <taxon>Dikarya</taxon>
        <taxon>Ascomycota</taxon>
        <taxon>Pezizomycotina</taxon>
        <taxon>Dothideomycetes</taxon>
        <taxon>Dothideomycetes incertae sedis</taxon>
        <taxon>Botryosphaeriales</taxon>
        <taxon>Phyllostictaceae</taxon>
        <taxon>Phyllosticta</taxon>
    </lineage>
</organism>